<sequence length="218" mass="24459">MPAIKAYISLTAPSVSDTSEVASKARNDFMINIMGGKYSNLSLEKAAGSFIDACIEEYKEHVESEAKNRKSTANEAWMNYETYISTSSVYNNNGLWCYLCNSYIYTGGAHGLSTSIGFVYDVYDSMPVTLNDIFDEESLPAVLEMIKGYIDGLDDAKAYWKELVTVSENFTVNEEGITWYYNPYEIAPYYIGITAVPVSFDKLKPYIIKDSPINSIIR</sequence>
<reference evidence="3" key="1">
    <citation type="submission" date="2020-10" db="EMBL/GenBank/DDBJ databases">
        <authorList>
            <person name="Gilroy R."/>
        </authorList>
    </citation>
    <scope>NUCLEOTIDE SEQUENCE</scope>
    <source>
        <strain evidence="3">G3-4614</strain>
    </source>
</reference>
<dbReference type="AlphaFoldDB" id="A0A9D9H6S1"/>
<accession>A0A9D9H6S1</accession>
<dbReference type="Gene3D" id="3.30.565.40">
    <property type="entry name" value="Fervidobacterium nodosum Rt17-B1 like"/>
    <property type="match status" value="1"/>
</dbReference>
<name>A0A9D9H6S1_9BACT</name>
<dbReference type="InterPro" id="IPR037126">
    <property type="entry name" value="PdaC/RsiV-like_sf"/>
</dbReference>
<comment type="caution">
    <text evidence="3">The sequence shown here is derived from an EMBL/GenBank/DDBJ whole genome shotgun (WGS) entry which is preliminary data.</text>
</comment>
<dbReference type="InterPro" id="IPR025303">
    <property type="entry name" value="PdaC"/>
</dbReference>
<dbReference type="Pfam" id="PF11738">
    <property type="entry name" value="DUF3298"/>
    <property type="match status" value="1"/>
</dbReference>
<dbReference type="InterPro" id="IPR021729">
    <property type="entry name" value="DUF3298"/>
</dbReference>
<feature type="domain" description="DUF3298" evidence="1">
    <location>
        <begin position="131"/>
        <end position="200"/>
    </location>
</feature>
<dbReference type="EMBL" id="JADIMW010000034">
    <property type="protein sequence ID" value="MBO8437944.1"/>
    <property type="molecule type" value="Genomic_DNA"/>
</dbReference>
<feature type="domain" description="Deacetylase PdaC" evidence="2">
    <location>
        <begin position="36"/>
        <end position="112"/>
    </location>
</feature>
<reference evidence="3" key="2">
    <citation type="journal article" date="2021" name="PeerJ">
        <title>Extensive microbial diversity within the chicken gut microbiome revealed by metagenomics and culture.</title>
        <authorList>
            <person name="Gilroy R."/>
            <person name="Ravi A."/>
            <person name="Getino M."/>
            <person name="Pursley I."/>
            <person name="Horton D.L."/>
            <person name="Alikhan N.F."/>
            <person name="Baker D."/>
            <person name="Gharbi K."/>
            <person name="Hall N."/>
            <person name="Watson M."/>
            <person name="Adriaenssens E.M."/>
            <person name="Foster-Nyarko E."/>
            <person name="Jarju S."/>
            <person name="Secka A."/>
            <person name="Antonio M."/>
            <person name="Oren A."/>
            <person name="Chaudhuri R.R."/>
            <person name="La Ragione R."/>
            <person name="Hildebrand F."/>
            <person name="Pallen M.J."/>
        </authorList>
    </citation>
    <scope>NUCLEOTIDE SEQUENCE</scope>
    <source>
        <strain evidence="3">G3-4614</strain>
    </source>
</reference>
<dbReference type="Proteomes" id="UP000823636">
    <property type="component" value="Unassembled WGS sequence"/>
</dbReference>
<gene>
    <name evidence="3" type="ORF">IAC54_03475</name>
</gene>
<organism evidence="3 4">
    <name type="scientific">Candidatus Caccoplasma merdipullorum</name>
    <dbReference type="NCBI Taxonomy" id="2840718"/>
    <lineage>
        <taxon>Bacteria</taxon>
        <taxon>Pseudomonadati</taxon>
        <taxon>Bacteroidota</taxon>
        <taxon>Bacteroidia</taxon>
        <taxon>Bacteroidales</taxon>
        <taxon>Bacteroidaceae</taxon>
        <taxon>Bacteroidaceae incertae sedis</taxon>
        <taxon>Candidatus Caccoplasma</taxon>
    </lineage>
</organism>
<evidence type="ECO:0000259" key="1">
    <source>
        <dbReference type="Pfam" id="PF11738"/>
    </source>
</evidence>
<dbReference type="Gene3D" id="3.90.640.20">
    <property type="entry name" value="Heat-shock cognate protein, ATPase"/>
    <property type="match status" value="1"/>
</dbReference>
<protein>
    <submittedName>
        <fullName evidence="3">DUF3298 domain-containing protein</fullName>
    </submittedName>
</protein>
<evidence type="ECO:0000313" key="4">
    <source>
        <dbReference type="Proteomes" id="UP000823636"/>
    </source>
</evidence>
<dbReference type="Pfam" id="PF13739">
    <property type="entry name" value="PdaC"/>
    <property type="match status" value="1"/>
</dbReference>
<evidence type="ECO:0000259" key="2">
    <source>
        <dbReference type="Pfam" id="PF13739"/>
    </source>
</evidence>
<evidence type="ECO:0000313" key="3">
    <source>
        <dbReference type="EMBL" id="MBO8437944.1"/>
    </source>
</evidence>
<proteinExistence type="predicted"/>